<feature type="transmembrane region" description="Helical" evidence="1">
    <location>
        <begin position="72"/>
        <end position="92"/>
    </location>
</feature>
<protein>
    <recommendedName>
        <fullName evidence="4">DUF1475 domain-containing protein</fullName>
    </recommendedName>
</protein>
<proteinExistence type="predicted"/>
<dbReference type="Pfam" id="PF07343">
    <property type="entry name" value="DUF1475"/>
    <property type="match status" value="1"/>
</dbReference>
<dbReference type="Proteomes" id="UP000244005">
    <property type="component" value="Unassembled WGS sequence"/>
</dbReference>
<dbReference type="PANTHER" id="PTHR36318">
    <property type="entry name" value="OS06G0581300 PROTEIN"/>
    <property type="match status" value="1"/>
</dbReference>
<name>A0A2R6WQ78_MARPO</name>
<keyword evidence="1" id="KW-0812">Transmembrane</keyword>
<evidence type="ECO:0000313" key="2">
    <source>
        <dbReference type="EMBL" id="PTQ36019.1"/>
    </source>
</evidence>
<dbReference type="Gramene" id="Mp7g18860.1">
    <property type="protein sequence ID" value="Mp7g18860.1.cds"/>
    <property type="gene ID" value="Mp7g18860"/>
</dbReference>
<keyword evidence="3" id="KW-1185">Reference proteome</keyword>
<gene>
    <name evidence="2" type="ORF">MARPO_0067s0091</name>
</gene>
<organism evidence="2 3">
    <name type="scientific">Marchantia polymorpha</name>
    <name type="common">Common liverwort</name>
    <name type="synonym">Marchantia aquatica</name>
    <dbReference type="NCBI Taxonomy" id="3197"/>
    <lineage>
        <taxon>Eukaryota</taxon>
        <taxon>Viridiplantae</taxon>
        <taxon>Streptophyta</taxon>
        <taxon>Embryophyta</taxon>
        <taxon>Marchantiophyta</taxon>
        <taxon>Marchantiopsida</taxon>
        <taxon>Marchantiidae</taxon>
        <taxon>Marchantiales</taxon>
        <taxon>Marchantiaceae</taxon>
        <taxon>Marchantia</taxon>
    </lineage>
</organism>
<dbReference type="InterPro" id="IPR009943">
    <property type="entry name" value="DUF1475"/>
</dbReference>
<accession>A0A2R6WQ78</accession>
<dbReference type="AlphaFoldDB" id="A0A2R6WQ78"/>
<keyword evidence="1" id="KW-0472">Membrane</keyword>
<evidence type="ECO:0008006" key="4">
    <source>
        <dbReference type="Google" id="ProtNLM"/>
    </source>
</evidence>
<evidence type="ECO:0000313" key="3">
    <source>
        <dbReference type="Proteomes" id="UP000244005"/>
    </source>
</evidence>
<dbReference type="OrthoDB" id="611851at2759"/>
<dbReference type="OMA" id="YRESTWI"/>
<keyword evidence="1" id="KW-1133">Transmembrane helix</keyword>
<feature type="transmembrane region" description="Helical" evidence="1">
    <location>
        <begin position="40"/>
        <end position="60"/>
    </location>
</feature>
<dbReference type="PANTHER" id="PTHR36318:SF3">
    <property type="entry name" value="OS06G0581300 PROTEIN"/>
    <property type="match status" value="1"/>
</dbReference>
<dbReference type="EMBL" id="KZ772739">
    <property type="protein sequence ID" value="PTQ36019.1"/>
    <property type="molecule type" value="Genomic_DNA"/>
</dbReference>
<evidence type="ECO:0000256" key="1">
    <source>
        <dbReference type="SAM" id="Phobius"/>
    </source>
</evidence>
<reference evidence="3" key="1">
    <citation type="journal article" date="2017" name="Cell">
        <title>Insights into land plant evolution garnered from the Marchantia polymorpha genome.</title>
        <authorList>
            <person name="Bowman J.L."/>
            <person name="Kohchi T."/>
            <person name="Yamato K.T."/>
            <person name="Jenkins J."/>
            <person name="Shu S."/>
            <person name="Ishizaki K."/>
            <person name="Yamaoka S."/>
            <person name="Nishihama R."/>
            <person name="Nakamura Y."/>
            <person name="Berger F."/>
            <person name="Adam C."/>
            <person name="Aki S.S."/>
            <person name="Althoff F."/>
            <person name="Araki T."/>
            <person name="Arteaga-Vazquez M.A."/>
            <person name="Balasubrmanian S."/>
            <person name="Barry K."/>
            <person name="Bauer D."/>
            <person name="Boehm C.R."/>
            <person name="Briginshaw L."/>
            <person name="Caballero-Perez J."/>
            <person name="Catarino B."/>
            <person name="Chen F."/>
            <person name="Chiyoda S."/>
            <person name="Chovatia M."/>
            <person name="Davies K.M."/>
            <person name="Delmans M."/>
            <person name="Demura T."/>
            <person name="Dierschke T."/>
            <person name="Dolan L."/>
            <person name="Dorantes-Acosta A.E."/>
            <person name="Eklund D.M."/>
            <person name="Florent S.N."/>
            <person name="Flores-Sandoval E."/>
            <person name="Fujiyama A."/>
            <person name="Fukuzawa H."/>
            <person name="Galik B."/>
            <person name="Grimanelli D."/>
            <person name="Grimwood J."/>
            <person name="Grossniklaus U."/>
            <person name="Hamada T."/>
            <person name="Haseloff J."/>
            <person name="Hetherington A.J."/>
            <person name="Higo A."/>
            <person name="Hirakawa Y."/>
            <person name="Hundley H.N."/>
            <person name="Ikeda Y."/>
            <person name="Inoue K."/>
            <person name="Inoue S.I."/>
            <person name="Ishida S."/>
            <person name="Jia Q."/>
            <person name="Kakita M."/>
            <person name="Kanazawa T."/>
            <person name="Kawai Y."/>
            <person name="Kawashima T."/>
            <person name="Kennedy M."/>
            <person name="Kinose K."/>
            <person name="Kinoshita T."/>
            <person name="Kohara Y."/>
            <person name="Koide E."/>
            <person name="Komatsu K."/>
            <person name="Kopischke S."/>
            <person name="Kubo M."/>
            <person name="Kyozuka J."/>
            <person name="Lagercrantz U."/>
            <person name="Lin S.S."/>
            <person name="Lindquist E."/>
            <person name="Lipzen A.M."/>
            <person name="Lu C.W."/>
            <person name="De Luna E."/>
            <person name="Martienssen R.A."/>
            <person name="Minamino N."/>
            <person name="Mizutani M."/>
            <person name="Mizutani M."/>
            <person name="Mochizuki N."/>
            <person name="Monte I."/>
            <person name="Mosher R."/>
            <person name="Nagasaki H."/>
            <person name="Nakagami H."/>
            <person name="Naramoto S."/>
            <person name="Nishitani K."/>
            <person name="Ohtani M."/>
            <person name="Okamoto T."/>
            <person name="Okumura M."/>
            <person name="Phillips J."/>
            <person name="Pollak B."/>
            <person name="Reinders A."/>
            <person name="Rovekamp M."/>
            <person name="Sano R."/>
            <person name="Sawa S."/>
            <person name="Schmid M.W."/>
            <person name="Shirakawa M."/>
            <person name="Solano R."/>
            <person name="Spunde A."/>
            <person name="Suetsugu N."/>
            <person name="Sugano S."/>
            <person name="Sugiyama A."/>
            <person name="Sun R."/>
            <person name="Suzuki Y."/>
            <person name="Takenaka M."/>
            <person name="Takezawa D."/>
            <person name="Tomogane H."/>
            <person name="Tsuzuki M."/>
            <person name="Ueda T."/>
            <person name="Umeda M."/>
            <person name="Ward J.M."/>
            <person name="Watanabe Y."/>
            <person name="Yazaki K."/>
            <person name="Yokoyama R."/>
            <person name="Yoshitake Y."/>
            <person name="Yotsui I."/>
            <person name="Zachgo S."/>
            <person name="Schmutz J."/>
        </authorList>
    </citation>
    <scope>NUCLEOTIDE SEQUENCE [LARGE SCALE GENOMIC DNA]</scope>
    <source>
        <strain evidence="3">Tak-1</strain>
    </source>
</reference>
<sequence length="134" mass="15282">MVSQVLVGRAVCSALGLIQATVVAYTCATDGSPFRKELLTPWMSATLIDFYITMFLYIGWIWYKEQTWTKRLLWTAFCIGFGSVASSWYLAIEFFKLSLDDPAHLVLLRDRHTRWLSANLLDPSEFTISDEGSQ</sequence>